<keyword evidence="3" id="KW-0175">Coiled coil</keyword>
<evidence type="ECO:0000313" key="7">
    <source>
        <dbReference type="Proteomes" id="UP000494165"/>
    </source>
</evidence>
<dbReference type="Proteomes" id="UP000494165">
    <property type="component" value="Unassembled WGS sequence"/>
</dbReference>
<sequence>MAQHLGADPSKLENLKTNKNVMDQQINVARSELKNLRQQIQSLGHVHKKEMEKIKDILKAPEAFLLQEPPNLLEGKSRSEPQQPSSSLSQTSHTVDFQIIGYISSWFAEKKGTPRQPGICKESTAKLTLRKELFTNPEHTLEGLGNFSHLWLIFHFHKNEKGHVKAKVAPPRLNGERVGVFGTRSPHRPSPIGLSLVKIEKVQGASIYFSGVDMVDGTPVLDIKPYIPHYDSPWCINQEDDEDESTLNAGLYREVATGSSSEDEATFSATSFSPAPNTPNRSISCREEPDGEEDLPGAAAVRSKPVACALAPQTPTKSEAVQPTVKVPSWIDQPPVVRLNVRFSERAVIQLVENSQDTKHMISAISSVLREDPRSVYLRDRWANHFYSFLIKDLSISCKFDDRAKVVTVFQVKPSKKCDTCGEMEWQCAINAKCESKKH</sequence>
<accession>A0A8S1CWU4</accession>
<keyword evidence="1" id="KW-0949">S-adenosyl-L-methionine</keyword>
<evidence type="ECO:0000259" key="5">
    <source>
        <dbReference type="PROSITE" id="PS51668"/>
    </source>
</evidence>
<feature type="region of interest" description="Disordered" evidence="4">
    <location>
        <begin position="72"/>
        <end position="92"/>
    </location>
</feature>
<dbReference type="OrthoDB" id="4882at2759"/>
<dbReference type="NCBIfam" id="TIGR00104">
    <property type="entry name" value="tRNA_TsaA"/>
    <property type="match status" value="1"/>
</dbReference>
<dbReference type="Gene3D" id="3.30.2310.10">
    <property type="entry name" value="YaeB-like"/>
    <property type="match status" value="1"/>
</dbReference>
<dbReference type="PANTHER" id="PTHR12818:SF0">
    <property type="entry name" value="TRNA (ADENINE(37)-N6)-METHYLTRANSFERASE"/>
    <property type="match status" value="1"/>
</dbReference>
<dbReference type="InterPro" id="IPR036413">
    <property type="entry name" value="YaeB-like_sf"/>
</dbReference>
<evidence type="ECO:0000313" key="6">
    <source>
        <dbReference type="EMBL" id="CAB3373761.1"/>
    </source>
</evidence>
<comment type="caution">
    <text evidence="6">The sequence shown here is derived from an EMBL/GenBank/DDBJ whole genome shotgun (WGS) entry which is preliminary data.</text>
</comment>
<dbReference type="PANTHER" id="PTHR12818">
    <property type="entry name" value="TRNA (ADENINE(37)-N6)-METHYLTRANSFERASE"/>
    <property type="match status" value="1"/>
</dbReference>
<feature type="coiled-coil region" evidence="3">
    <location>
        <begin position="12"/>
        <end position="46"/>
    </location>
</feature>
<feature type="compositionally biased region" description="Polar residues" evidence="4">
    <location>
        <begin position="267"/>
        <end position="283"/>
    </location>
</feature>
<reference evidence="6 7" key="1">
    <citation type="submission" date="2020-04" db="EMBL/GenBank/DDBJ databases">
        <authorList>
            <person name="Alioto T."/>
            <person name="Alioto T."/>
            <person name="Gomez Garrido J."/>
        </authorList>
    </citation>
    <scope>NUCLEOTIDE SEQUENCE [LARGE SCALE GENOMIC DNA]</scope>
</reference>
<dbReference type="SUPFAM" id="SSF118196">
    <property type="entry name" value="YaeB-like"/>
    <property type="match status" value="1"/>
</dbReference>
<feature type="domain" description="TsaA-like" evidence="5">
    <location>
        <begin position="97"/>
        <end position="235"/>
    </location>
</feature>
<proteinExistence type="inferred from homology"/>
<evidence type="ECO:0000256" key="3">
    <source>
        <dbReference type="SAM" id="Coils"/>
    </source>
</evidence>
<dbReference type="CDD" id="cd09281">
    <property type="entry name" value="UPF0066"/>
    <property type="match status" value="1"/>
</dbReference>
<evidence type="ECO:0000256" key="2">
    <source>
        <dbReference type="ARBA" id="ARBA00033753"/>
    </source>
</evidence>
<dbReference type="EMBL" id="CADEPI010000089">
    <property type="protein sequence ID" value="CAB3373761.1"/>
    <property type="molecule type" value="Genomic_DNA"/>
</dbReference>
<dbReference type="AlphaFoldDB" id="A0A8S1CWU4"/>
<evidence type="ECO:0000256" key="4">
    <source>
        <dbReference type="SAM" id="MobiDB-lite"/>
    </source>
</evidence>
<dbReference type="Gene3D" id="2.40.30.70">
    <property type="entry name" value="YaeB-like"/>
    <property type="match status" value="1"/>
</dbReference>
<evidence type="ECO:0000256" key="1">
    <source>
        <dbReference type="ARBA" id="ARBA00022691"/>
    </source>
</evidence>
<keyword evidence="7" id="KW-1185">Reference proteome</keyword>
<feature type="region of interest" description="Disordered" evidence="4">
    <location>
        <begin position="258"/>
        <end position="297"/>
    </location>
</feature>
<name>A0A8S1CWU4_9INSE</name>
<feature type="compositionally biased region" description="Low complexity" evidence="4">
    <location>
        <begin position="80"/>
        <end position="92"/>
    </location>
</feature>
<comment type="similarity">
    <text evidence="2">Belongs to the tRNA methyltransferase O family.</text>
</comment>
<dbReference type="PROSITE" id="PS51668">
    <property type="entry name" value="TSAA_2"/>
    <property type="match status" value="1"/>
</dbReference>
<dbReference type="InterPro" id="IPR040372">
    <property type="entry name" value="YaeB-like"/>
</dbReference>
<organism evidence="6 7">
    <name type="scientific">Cloeon dipterum</name>
    <dbReference type="NCBI Taxonomy" id="197152"/>
    <lineage>
        <taxon>Eukaryota</taxon>
        <taxon>Metazoa</taxon>
        <taxon>Ecdysozoa</taxon>
        <taxon>Arthropoda</taxon>
        <taxon>Hexapoda</taxon>
        <taxon>Insecta</taxon>
        <taxon>Pterygota</taxon>
        <taxon>Palaeoptera</taxon>
        <taxon>Ephemeroptera</taxon>
        <taxon>Pisciforma</taxon>
        <taxon>Baetidae</taxon>
        <taxon>Cloeon</taxon>
    </lineage>
</organism>
<dbReference type="InterPro" id="IPR023370">
    <property type="entry name" value="TrmO-like_N"/>
</dbReference>
<protein>
    <recommendedName>
        <fullName evidence="5">TsaA-like domain-containing protein</fullName>
    </recommendedName>
</protein>
<gene>
    <name evidence="6" type="ORF">CLODIP_2_CD04594</name>
</gene>
<dbReference type="Pfam" id="PF01980">
    <property type="entry name" value="TrmO_N"/>
    <property type="match status" value="1"/>
</dbReference>
<dbReference type="InterPro" id="IPR036414">
    <property type="entry name" value="YaeB_N_sf"/>
</dbReference>